<organism evidence="10 11">
    <name type="scientific">Williamsia herbipolensis</name>
    <dbReference type="NCBI Taxonomy" id="1603258"/>
    <lineage>
        <taxon>Bacteria</taxon>
        <taxon>Bacillati</taxon>
        <taxon>Actinomycetota</taxon>
        <taxon>Actinomycetes</taxon>
        <taxon>Mycobacteriales</taxon>
        <taxon>Nocardiaceae</taxon>
        <taxon>Williamsia</taxon>
    </lineage>
</organism>
<evidence type="ECO:0000313" key="11">
    <source>
        <dbReference type="Proteomes" id="UP001432128"/>
    </source>
</evidence>
<keyword evidence="3" id="KW-0378">Hydrolase</keyword>
<name>A0AAU4K2W6_9NOCA</name>
<feature type="domain" description="DNA2/NAM7 helicase-like C-terminal" evidence="8">
    <location>
        <begin position="1043"/>
        <end position="1227"/>
    </location>
</feature>
<sequence>MTESMSVDDRRARVLRLLQFLHELIRAKSDVVRNVDDHEALVWLGDDNGLPVRTKAAPGERFLELRPTGAGADGFASVAAMLDDLAARPESLELVVATGLLTIGSDASADGDVPAVNQHLLTQAVVAEHDHTADTISISLAGDSVPELQDSHLLTGVEGFDLGRSGEVADLLAAQPSVLAPAVADIVETWRTTVPTGSVPVTVTATPALVLRNRGSGAILGYYEAMMASLRDADGDASIPIGLAQLVEPIESAERVARLAEAGAMSAGELVEDALYPLASNVEQRDILAQLGLDSGVVVEGPPGTGKTHTIANLMAALLAKGQRVLVVSEKAQALQVLRDKLPPELRELAVAITDVTKDGSSSLVESVEAIAARKGSFQSRVVTSEIKNLRSKRDQARAKREQILREIWQLRESETEKHEWVAAGYSGTAAHIVRTCQEVADRYDWLPGPLESALPPLDTDEMDRLLTLLRERDDTWASRLAQRLPDLEAFLPGSVELDSICARIAEQPSEKMVGSGSLLAILSDVDSGRLLVIKNQCDHLGAAVREVRTFPEHLQQMAERLLSGEAAYLWNRVTQISAVIDEATRRDRDIGTHEVSVSSGDGTAGAPAGAASVFDDVAQYLRSGGVWRSRFRKSPQQRAVDALGVVATVDGRAPADADTMQLVADHLAVLEGVGRVQTVLADVDVPVDTTGSRSSQLGQLVRLDEQLGWISELLTGRDALVRQLESISPGGPRPKSIDEVAEVARQTGAIAATNDAVLARRELDEHARALSAEVDQGPSDEGEALVSAIVAADADAIKESRRAFNSARAQRDRQGALDLLELRLKQKAPELHRLLRETADDREWDARLRELTDAWSWRRAYSWASDRSDPNRESRLESDLDAVEADIGHFTAGLAAACAWRECLEHMSVAQVQALQSYRDHITNLGKGSGKHAERFRRAARSAMTQAQGAVPAWIMPISQVLSSITPEQNSFDVVIVDEASQADITSLFLLWLAPRVIVVGDDRQCAPGTSGAAGLDDVFAKLDTYLPDVPQYMRDSLTPRSSLFSMLRTRFGHVVRLREHFRSMPEIIEYSSRQFYPDSPLVPVRQFGADRLPPLRTVFVPEAVATGDSSALTNSIEADALVEALVACADDERYAGLTFGVVVLQGQRQVDLITQRLRAALTPEQWHERSLRIGTPPDFQGDERHVVFLSMVVSVDRNPVSLTRSESQRRFNVAASRAMEQLWLFHSVASADLKPNDLRYSLLSYMERTEGALVDPMPSVVTVDERCEPFESLFEQQIFLDLTARGYHVNPKVSVNNRVIDLVVTGADARLAVECDGDEFTSTPEQARADMERERELRRCGWRFWRVRESEYLLDPERALAGLWTELDARGVAAHSVPDGDVARAAEGWEPIDLTGGD</sequence>
<dbReference type="Gene3D" id="3.40.50.300">
    <property type="entry name" value="P-loop containing nucleotide triphosphate hydrolases"/>
    <property type="match status" value="3"/>
</dbReference>
<dbReference type="Proteomes" id="UP001432128">
    <property type="component" value="Chromosome"/>
</dbReference>
<evidence type="ECO:0000259" key="8">
    <source>
        <dbReference type="Pfam" id="PF13087"/>
    </source>
</evidence>
<evidence type="ECO:0000256" key="5">
    <source>
        <dbReference type="ARBA" id="ARBA00022840"/>
    </source>
</evidence>
<keyword evidence="5" id="KW-0067">ATP-binding</keyword>
<dbReference type="PANTHER" id="PTHR43788">
    <property type="entry name" value="DNA2/NAM7 HELICASE FAMILY MEMBER"/>
    <property type="match status" value="1"/>
</dbReference>
<dbReference type="KEGG" id="whr:OG579_00215"/>
<gene>
    <name evidence="10" type="ORF">OG579_00215</name>
</gene>
<proteinExistence type="inferred from homology"/>
<evidence type="ECO:0000313" key="10">
    <source>
        <dbReference type="EMBL" id="WUM20329.1"/>
    </source>
</evidence>
<feature type="coiled-coil region" evidence="6">
    <location>
        <begin position="387"/>
        <end position="414"/>
    </location>
</feature>
<dbReference type="GO" id="GO:0016787">
    <property type="term" value="F:hydrolase activity"/>
    <property type="evidence" value="ECO:0007669"/>
    <property type="project" value="UniProtKB-KW"/>
</dbReference>
<feature type="domain" description="DNA2/NAM7 helicase helicase" evidence="7">
    <location>
        <begin position="281"/>
        <end position="411"/>
    </location>
</feature>
<dbReference type="GO" id="GO:0005524">
    <property type="term" value="F:ATP binding"/>
    <property type="evidence" value="ECO:0007669"/>
    <property type="project" value="UniProtKB-KW"/>
</dbReference>
<dbReference type="SUPFAM" id="SSF52540">
    <property type="entry name" value="P-loop containing nucleoside triphosphate hydrolases"/>
    <property type="match status" value="1"/>
</dbReference>
<dbReference type="InterPro" id="IPR011335">
    <property type="entry name" value="Restrct_endonuc-II-like"/>
</dbReference>
<dbReference type="SUPFAM" id="SSF52980">
    <property type="entry name" value="Restriction endonuclease-like"/>
    <property type="match status" value="1"/>
</dbReference>
<dbReference type="Pfam" id="PF18741">
    <property type="entry name" value="MTES_1575"/>
    <property type="match status" value="1"/>
</dbReference>
<keyword evidence="2" id="KW-0547">Nucleotide-binding</keyword>
<dbReference type="CDD" id="cd18808">
    <property type="entry name" value="SF1_C_Upf1"/>
    <property type="match status" value="1"/>
</dbReference>
<dbReference type="RefSeq" id="WP_328857676.1">
    <property type="nucleotide sequence ID" value="NZ_CP108021.1"/>
</dbReference>
<dbReference type="InterPro" id="IPR041679">
    <property type="entry name" value="DNA2/NAM7-like_C"/>
</dbReference>
<evidence type="ECO:0000256" key="4">
    <source>
        <dbReference type="ARBA" id="ARBA00022806"/>
    </source>
</evidence>
<dbReference type="GO" id="GO:0043139">
    <property type="term" value="F:5'-3' DNA helicase activity"/>
    <property type="evidence" value="ECO:0007669"/>
    <property type="project" value="TreeGrafter"/>
</dbReference>
<dbReference type="Pfam" id="PF13086">
    <property type="entry name" value="AAA_11"/>
    <property type="match status" value="1"/>
</dbReference>
<reference evidence="10 11" key="1">
    <citation type="submission" date="2022-10" db="EMBL/GenBank/DDBJ databases">
        <title>The complete genomes of actinobacterial strains from the NBC collection.</title>
        <authorList>
            <person name="Joergensen T.S."/>
            <person name="Alvarez Arevalo M."/>
            <person name="Sterndorff E.B."/>
            <person name="Faurdal D."/>
            <person name="Vuksanovic O."/>
            <person name="Mourched A.-S."/>
            <person name="Charusanti P."/>
            <person name="Shaw S."/>
            <person name="Blin K."/>
            <person name="Weber T."/>
        </authorList>
    </citation>
    <scope>NUCLEOTIDE SEQUENCE [LARGE SCALE GENOMIC DNA]</scope>
    <source>
        <strain evidence="10 11">NBC_00319</strain>
    </source>
</reference>
<dbReference type="InterPro" id="IPR027417">
    <property type="entry name" value="P-loop_NTPase"/>
</dbReference>
<keyword evidence="6" id="KW-0175">Coiled coil</keyword>
<evidence type="ECO:0000259" key="7">
    <source>
        <dbReference type="Pfam" id="PF13086"/>
    </source>
</evidence>
<dbReference type="PANTHER" id="PTHR43788:SF8">
    <property type="entry name" value="DNA-BINDING PROTEIN SMUBP-2"/>
    <property type="match status" value="1"/>
</dbReference>
<evidence type="ECO:0000256" key="3">
    <source>
        <dbReference type="ARBA" id="ARBA00022801"/>
    </source>
</evidence>
<comment type="similarity">
    <text evidence="1">Belongs to the DNA2/NAM7 helicase family.</text>
</comment>
<dbReference type="InterPro" id="IPR041677">
    <property type="entry name" value="DNA2/NAM7_AAA_11"/>
</dbReference>
<evidence type="ECO:0000259" key="9">
    <source>
        <dbReference type="Pfam" id="PF18741"/>
    </source>
</evidence>
<accession>A0AAU4K2W6</accession>
<dbReference type="EMBL" id="CP108021">
    <property type="protein sequence ID" value="WUM20329.1"/>
    <property type="molecule type" value="Genomic_DNA"/>
</dbReference>
<evidence type="ECO:0000256" key="2">
    <source>
        <dbReference type="ARBA" id="ARBA00022741"/>
    </source>
</evidence>
<evidence type="ECO:0000256" key="6">
    <source>
        <dbReference type="SAM" id="Coils"/>
    </source>
</evidence>
<protein>
    <submittedName>
        <fullName evidence="10">AAA domain-containing protein</fullName>
    </submittedName>
</protein>
<dbReference type="InterPro" id="IPR047187">
    <property type="entry name" value="SF1_C_Upf1"/>
</dbReference>
<dbReference type="InterPro" id="IPR049468">
    <property type="entry name" value="Restrct_endonuc-II-like_dom"/>
</dbReference>
<keyword evidence="4" id="KW-0347">Helicase</keyword>
<dbReference type="InterPro" id="IPR050534">
    <property type="entry name" value="Coronavir_polyprotein_1ab"/>
</dbReference>
<dbReference type="Gene3D" id="3.40.960.10">
    <property type="entry name" value="VSR Endonuclease"/>
    <property type="match status" value="1"/>
</dbReference>
<keyword evidence="11" id="KW-1185">Reference proteome</keyword>
<dbReference type="Pfam" id="PF13087">
    <property type="entry name" value="AAA_12"/>
    <property type="match status" value="1"/>
</dbReference>
<feature type="domain" description="Restriction endonuclease type II-like" evidence="9">
    <location>
        <begin position="1276"/>
        <end position="1369"/>
    </location>
</feature>
<evidence type="ECO:0000256" key="1">
    <source>
        <dbReference type="ARBA" id="ARBA00007913"/>
    </source>
</evidence>